<dbReference type="RefSeq" id="XP_066668752.1">
    <property type="nucleotide sequence ID" value="XM_066809829.1"/>
</dbReference>
<keyword evidence="3" id="KW-1185">Reference proteome</keyword>
<protein>
    <submittedName>
        <fullName evidence="2">Uncharacterized protein</fullName>
    </submittedName>
</protein>
<feature type="compositionally biased region" description="Polar residues" evidence="1">
    <location>
        <begin position="47"/>
        <end position="80"/>
    </location>
</feature>
<accession>A0ABR1WQF4</accession>
<reference evidence="2 3" key="1">
    <citation type="submission" date="2023-01" db="EMBL/GenBank/DDBJ databases">
        <title>Analysis of 21 Apiospora genomes using comparative genomics revels a genus with tremendous synthesis potential of carbohydrate active enzymes and secondary metabolites.</title>
        <authorList>
            <person name="Sorensen T."/>
        </authorList>
    </citation>
    <scope>NUCLEOTIDE SEQUENCE [LARGE SCALE GENOMIC DNA]</scope>
    <source>
        <strain evidence="2 3">CBS 114990</strain>
    </source>
</reference>
<comment type="caution">
    <text evidence="2">The sequence shown here is derived from an EMBL/GenBank/DDBJ whole genome shotgun (WGS) entry which is preliminary data.</text>
</comment>
<gene>
    <name evidence="2" type="ORF">PG997_005514</name>
</gene>
<evidence type="ECO:0000256" key="1">
    <source>
        <dbReference type="SAM" id="MobiDB-lite"/>
    </source>
</evidence>
<dbReference type="GeneID" id="92042889"/>
<dbReference type="EMBL" id="JAQQWN010000005">
    <property type="protein sequence ID" value="KAK8084243.1"/>
    <property type="molecule type" value="Genomic_DNA"/>
</dbReference>
<evidence type="ECO:0000313" key="2">
    <source>
        <dbReference type="EMBL" id="KAK8084243.1"/>
    </source>
</evidence>
<proteinExistence type="predicted"/>
<sequence>MRNWPRKPNGSLAFESSPGLCQFQLAPVASSSSPSLHHRYAADPPKVQSTHWALESHCQQQPEQSLASREQGSTQRTTRLPLQLHCPALSHPIQRERALSWTEQLADSDPAARDQSPPTTVAFVKDQDWPPLPEFLTCRPPQKTPSLQSSPIPPRLGQRKLDDVTGLAAC</sequence>
<feature type="region of interest" description="Disordered" evidence="1">
    <location>
        <begin position="139"/>
        <end position="170"/>
    </location>
</feature>
<organism evidence="2 3">
    <name type="scientific">Apiospora hydei</name>
    <dbReference type="NCBI Taxonomy" id="1337664"/>
    <lineage>
        <taxon>Eukaryota</taxon>
        <taxon>Fungi</taxon>
        <taxon>Dikarya</taxon>
        <taxon>Ascomycota</taxon>
        <taxon>Pezizomycotina</taxon>
        <taxon>Sordariomycetes</taxon>
        <taxon>Xylariomycetidae</taxon>
        <taxon>Amphisphaeriales</taxon>
        <taxon>Apiosporaceae</taxon>
        <taxon>Apiospora</taxon>
    </lineage>
</organism>
<evidence type="ECO:0000313" key="3">
    <source>
        <dbReference type="Proteomes" id="UP001433268"/>
    </source>
</evidence>
<dbReference type="Proteomes" id="UP001433268">
    <property type="component" value="Unassembled WGS sequence"/>
</dbReference>
<feature type="region of interest" description="Disordered" evidence="1">
    <location>
        <begin position="47"/>
        <end position="82"/>
    </location>
</feature>
<name>A0ABR1WQF4_9PEZI</name>